<dbReference type="InterPro" id="IPR044878">
    <property type="entry name" value="UbiA_sf"/>
</dbReference>
<keyword evidence="7" id="KW-1185">Reference proteome</keyword>
<dbReference type="GO" id="GO:0016020">
    <property type="term" value="C:membrane"/>
    <property type="evidence" value="ECO:0007669"/>
    <property type="project" value="UniProtKB-SubCell"/>
</dbReference>
<feature type="transmembrane region" description="Helical" evidence="5">
    <location>
        <begin position="114"/>
        <end position="137"/>
    </location>
</feature>
<evidence type="ECO:0000256" key="1">
    <source>
        <dbReference type="ARBA" id="ARBA00004141"/>
    </source>
</evidence>
<dbReference type="CDD" id="cd13965">
    <property type="entry name" value="PT_UbiA_3"/>
    <property type="match status" value="1"/>
</dbReference>
<keyword evidence="3 5" id="KW-1133">Transmembrane helix</keyword>
<keyword evidence="4 5" id="KW-0472">Membrane</keyword>
<feature type="transmembrane region" description="Helical" evidence="5">
    <location>
        <begin position="259"/>
        <end position="279"/>
    </location>
</feature>
<dbReference type="PANTHER" id="PTHR42723">
    <property type="entry name" value="CHLOROPHYLL SYNTHASE"/>
    <property type="match status" value="1"/>
</dbReference>
<dbReference type="PANTHER" id="PTHR42723:SF1">
    <property type="entry name" value="CHLOROPHYLL SYNTHASE, CHLOROPLASTIC"/>
    <property type="match status" value="1"/>
</dbReference>
<evidence type="ECO:0000256" key="4">
    <source>
        <dbReference type="ARBA" id="ARBA00023136"/>
    </source>
</evidence>
<dbReference type="Proteomes" id="UP000800040">
    <property type="component" value="Unassembled WGS sequence"/>
</dbReference>
<keyword evidence="2 5" id="KW-0812">Transmembrane</keyword>
<organism evidence="6 7">
    <name type="scientific">Decorospora gaudefroyi</name>
    <dbReference type="NCBI Taxonomy" id="184978"/>
    <lineage>
        <taxon>Eukaryota</taxon>
        <taxon>Fungi</taxon>
        <taxon>Dikarya</taxon>
        <taxon>Ascomycota</taxon>
        <taxon>Pezizomycotina</taxon>
        <taxon>Dothideomycetes</taxon>
        <taxon>Pleosporomycetidae</taxon>
        <taxon>Pleosporales</taxon>
        <taxon>Pleosporineae</taxon>
        <taxon>Pleosporaceae</taxon>
        <taxon>Decorospora</taxon>
    </lineage>
</organism>
<feature type="transmembrane region" description="Helical" evidence="5">
    <location>
        <begin position="157"/>
        <end position="179"/>
    </location>
</feature>
<evidence type="ECO:0000256" key="3">
    <source>
        <dbReference type="ARBA" id="ARBA00022989"/>
    </source>
</evidence>
<feature type="transmembrane region" description="Helical" evidence="5">
    <location>
        <begin position="291"/>
        <end position="309"/>
    </location>
</feature>
<evidence type="ECO:0000256" key="5">
    <source>
        <dbReference type="SAM" id="Phobius"/>
    </source>
</evidence>
<proteinExistence type="predicted"/>
<dbReference type="OrthoDB" id="434972at2759"/>
<evidence type="ECO:0008006" key="8">
    <source>
        <dbReference type="Google" id="ProtNLM"/>
    </source>
</evidence>
<reference evidence="6" key="1">
    <citation type="submission" date="2020-01" db="EMBL/GenBank/DDBJ databases">
        <authorList>
            <consortium name="DOE Joint Genome Institute"/>
            <person name="Haridas S."/>
            <person name="Albert R."/>
            <person name="Binder M."/>
            <person name="Bloem J."/>
            <person name="Labutti K."/>
            <person name="Salamov A."/>
            <person name="Andreopoulos B."/>
            <person name="Baker S.E."/>
            <person name="Barry K."/>
            <person name="Bills G."/>
            <person name="Bluhm B.H."/>
            <person name="Cannon C."/>
            <person name="Castanera R."/>
            <person name="Culley D.E."/>
            <person name="Daum C."/>
            <person name="Ezra D."/>
            <person name="Gonzalez J.B."/>
            <person name="Henrissat B."/>
            <person name="Kuo A."/>
            <person name="Liang C."/>
            <person name="Lipzen A."/>
            <person name="Lutzoni F."/>
            <person name="Magnuson J."/>
            <person name="Mondo S."/>
            <person name="Nolan M."/>
            <person name="Ohm R."/>
            <person name="Pangilinan J."/>
            <person name="Park H.-J."/>
            <person name="Ramirez L."/>
            <person name="Alfaro M."/>
            <person name="Sun H."/>
            <person name="Tritt A."/>
            <person name="Yoshinaga Y."/>
            <person name="Zwiers L.-H."/>
            <person name="Turgeon B.G."/>
            <person name="Goodwin S.B."/>
            <person name="Spatafora J.W."/>
            <person name="Crous P.W."/>
            <person name="Grigoriev I.V."/>
        </authorList>
    </citation>
    <scope>NUCLEOTIDE SEQUENCE</scope>
    <source>
        <strain evidence="6">P77</strain>
    </source>
</reference>
<comment type="subcellular location">
    <subcellularLocation>
        <location evidence="1">Membrane</location>
        <topology evidence="1">Multi-pass membrane protein</topology>
    </subcellularLocation>
</comment>
<dbReference type="InterPro" id="IPR050475">
    <property type="entry name" value="Prenyltransferase_related"/>
</dbReference>
<sequence length="310" mass="34355">MSSAAIHNRGALHSAFYHARTLFLFTSDQLLDTVFPGTVFGTLAAISGPVLRLPHQDILTVFQRLPVVWFWLWLIILQFCLHNQRHTESVDEDAINKPWRPIPSKRIDQEQAKYLLMATYFVTGIVSYYLSVLPIFVAWSVLATGYNDFGGGDYSGIVRNLFCGAFFSCSFGGALSIALGPHSMSYAAWQWTFLVTLGIITTTIQTQEFRDEIGDKARGRRTIPIEMGRKPALVTVIATVAFWSVYAPLGFLASGWKAGLMSVAIGGWLVAIALSAMGGHDPRRDRKMYKVWCLWICACCGLPAMAGAFP</sequence>
<dbReference type="Pfam" id="PF01040">
    <property type="entry name" value="UbiA"/>
    <property type="match status" value="1"/>
</dbReference>
<dbReference type="AlphaFoldDB" id="A0A6A5KHI2"/>
<dbReference type="InterPro" id="IPR000537">
    <property type="entry name" value="UbiA_prenyltransferase"/>
</dbReference>
<feature type="transmembrane region" description="Helical" evidence="5">
    <location>
        <begin position="231"/>
        <end position="253"/>
    </location>
</feature>
<protein>
    <recommendedName>
        <fullName evidence="8">UbiA prenyltransferase</fullName>
    </recommendedName>
</protein>
<dbReference type="GO" id="GO:0016765">
    <property type="term" value="F:transferase activity, transferring alkyl or aryl (other than methyl) groups"/>
    <property type="evidence" value="ECO:0007669"/>
    <property type="project" value="InterPro"/>
</dbReference>
<dbReference type="EMBL" id="ML975330">
    <property type="protein sequence ID" value="KAF1832863.1"/>
    <property type="molecule type" value="Genomic_DNA"/>
</dbReference>
<name>A0A6A5KHI2_9PLEO</name>
<accession>A0A6A5KHI2</accession>
<feature type="transmembrane region" description="Helical" evidence="5">
    <location>
        <begin position="61"/>
        <end position="81"/>
    </location>
</feature>
<gene>
    <name evidence="6" type="ORF">BDW02DRAFT_502012</name>
</gene>
<evidence type="ECO:0000313" key="7">
    <source>
        <dbReference type="Proteomes" id="UP000800040"/>
    </source>
</evidence>
<evidence type="ECO:0000313" key="6">
    <source>
        <dbReference type="EMBL" id="KAF1832863.1"/>
    </source>
</evidence>
<evidence type="ECO:0000256" key="2">
    <source>
        <dbReference type="ARBA" id="ARBA00022692"/>
    </source>
</evidence>
<dbReference type="Gene3D" id="1.10.357.140">
    <property type="entry name" value="UbiA prenyltransferase"/>
    <property type="match status" value="1"/>
</dbReference>